<organism evidence="7 8">
    <name type="scientific">Streptomyces griseosporeus</name>
    <dbReference type="NCBI Taxonomy" id="1910"/>
    <lineage>
        <taxon>Bacteria</taxon>
        <taxon>Bacillati</taxon>
        <taxon>Actinomycetota</taxon>
        <taxon>Actinomycetes</taxon>
        <taxon>Kitasatosporales</taxon>
        <taxon>Streptomycetaceae</taxon>
        <taxon>Streptomyces</taxon>
    </lineage>
</organism>
<dbReference type="Proteomes" id="UP001553148">
    <property type="component" value="Unassembled WGS sequence"/>
</dbReference>
<evidence type="ECO:0000256" key="3">
    <source>
        <dbReference type="ARBA" id="ARBA00022801"/>
    </source>
</evidence>
<keyword evidence="4" id="KW-0788">Thiol protease</keyword>
<feature type="domain" description="NlpC/P60" evidence="6">
    <location>
        <begin position="321"/>
        <end position="437"/>
    </location>
</feature>
<dbReference type="PANTHER" id="PTHR47359">
    <property type="entry name" value="PEPTIDOGLYCAN DL-ENDOPEPTIDASE CWLO"/>
    <property type="match status" value="1"/>
</dbReference>
<dbReference type="InterPro" id="IPR051794">
    <property type="entry name" value="PG_Endopeptidase_C40"/>
</dbReference>
<dbReference type="InterPro" id="IPR000064">
    <property type="entry name" value="NLP_P60_dom"/>
</dbReference>
<name>A0ABV3KWV3_STRGS</name>
<feature type="region of interest" description="Disordered" evidence="5">
    <location>
        <begin position="111"/>
        <end position="202"/>
    </location>
</feature>
<proteinExistence type="inferred from homology"/>
<evidence type="ECO:0000256" key="5">
    <source>
        <dbReference type="SAM" id="MobiDB-lite"/>
    </source>
</evidence>
<protein>
    <submittedName>
        <fullName evidence="7">C40 family peptidase</fullName>
    </submittedName>
</protein>
<gene>
    <name evidence="7" type="ORF">AB0470_30150</name>
</gene>
<dbReference type="Gene3D" id="3.90.1720.10">
    <property type="entry name" value="endopeptidase domain like (from Nostoc punctiforme)"/>
    <property type="match status" value="1"/>
</dbReference>
<evidence type="ECO:0000313" key="8">
    <source>
        <dbReference type="Proteomes" id="UP001553148"/>
    </source>
</evidence>
<evidence type="ECO:0000256" key="4">
    <source>
        <dbReference type="ARBA" id="ARBA00022807"/>
    </source>
</evidence>
<dbReference type="InterPro" id="IPR038765">
    <property type="entry name" value="Papain-like_cys_pep_sf"/>
</dbReference>
<evidence type="ECO:0000313" key="7">
    <source>
        <dbReference type="EMBL" id="MEV8463795.1"/>
    </source>
</evidence>
<evidence type="ECO:0000256" key="2">
    <source>
        <dbReference type="ARBA" id="ARBA00022670"/>
    </source>
</evidence>
<comment type="similarity">
    <text evidence="1">Belongs to the peptidase C40 family.</text>
</comment>
<keyword evidence="8" id="KW-1185">Reference proteome</keyword>
<feature type="compositionally biased region" description="Polar residues" evidence="5">
    <location>
        <begin position="63"/>
        <end position="73"/>
    </location>
</feature>
<feature type="compositionally biased region" description="Basic and acidic residues" evidence="5">
    <location>
        <begin position="79"/>
        <end position="88"/>
    </location>
</feature>
<feature type="compositionally biased region" description="Polar residues" evidence="5">
    <location>
        <begin position="188"/>
        <end position="202"/>
    </location>
</feature>
<keyword evidence="2" id="KW-0645">Protease</keyword>
<dbReference type="RefSeq" id="WP_239513309.1">
    <property type="nucleotide sequence ID" value="NZ_JBFAUJ010000017.1"/>
</dbReference>
<dbReference type="PROSITE" id="PS51935">
    <property type="entry name" value="NLPC_P60"/>
    <property type="match status" value="1"/>
</dbReference>
<reference evidence="7 8" key="1">
    <citation type="submission" date="2024-06" db="EMBL/GenBank/DDBJ databases">
        <title>The Natural Products Discovery Center: Release of the First 8490 Sequenced Strains for Exploring Actinobacteria Biosynthetic Diversity.</title>
        <authorList>
            <person name="Kalkreuter E."/>
            <person name="Kautsar S.A."/>
            <person name="Yang D."/>
            <person name="Bader C.D."/>
            <person name="Teijaro C.N."/>
            <person name="Fluegel L."/>
            <person name="Davis C.M."/>
            <person name="Simpson J.R."/>
            <person name="Lauterbach L."/>
            <person name="Steele A.D."/>
            <person name="Gui C."/>
            <person name="Meng S."/>
            <person name="Li G."/>
            <person name="Viehrig K."/>
            <person name="Ye F."/>
            <person name="Su P."/>
            <person name="Kiefer A.F."/>
            <person name="Nichols A."/>
            <person name="Cepeda A.J."/>
            <person name="Yan W."/>
            <person name="Fan B."/>
            <person name="Jiang Y."/>
            <person name="Adhikari A."/>
            <person name="Zheng C.-J."/>
            <person name="Schuster L."/>
            <person name="Cowan T.M."/>
            <person name="Smanski M.J."/>
            <person name="Chevrette M.G."/>
            <person name="De Carvalho L.P.S."/>
            <person name="Shen B."/>
        </authorList>
    </citation>
    <scope>NUCLEOTIDE SEQUENCE [LARGE SCALE GENOMIC DNA]</scope>
    <source>
        <strain evidence="7 8">NPDC052360</strain>
    </source>
</reference>
<feature type="region of interest" description="Disordered" evidence="5">
    <location>
        <begin position="1"/>
        <end position="47"/>
    </location>
</feature>
<sequence>MAPERNTIPTTGPARASDPFRAPAVRSRPVPAGDTTPLTGDDGPGREEVRRRIAALYDLAENDTGTFNATRAQATRGRRPADDARGRAESPLGAVTRQWFDVARAKLGPTLPAVLPGRAPTRAETPSPAVRTATDAPSRALPPASGAPSRALPAASGAPSPALPAAPVLPALPEAGPASGRQEPGPAQQRQSVSPAAAKQRTQGQLAACRELLAGLNAAADTGWANAAADTGWALPSDAGGLTADGAESRADSSGLSADLAGLAADTGQHTFDSGQFALPAYAPAMAPAPVMAPAAVVEPFAAMEPALAIQPALATEPVPDGKAAPAVAFARAQTGKPCVWGATGPGSYDGPSLVRAAWRAAGVVLPRTAQDQALAGTPVPPAAARPGDLVFFQDAADHVGLCTGAGTVVHAPGPGAYIREEPLAEAGPVDGVVRPS</sequence>
<evidence type="ECO:0000259" key="6">
    <source>
        <dbReference type="PROSITE" id="PS51935"/>
    </source>
</evidence>
<feature type="region of interest" description="Disordered" evidence="5">
    <location>
        <begin position="62"/>
        <end position="90"/>
    </location>
</feature>
<comment type="caution">
    <text evidence="7">The sequence shown here is derived from an EMBL/GenBank/DDBJ whole genome shotgun (WGS) entry which is preliminary data.</text>
</comment>
<dbReference type="PANTHER" id="PTHR47359:SF3">
    <property type="entry name" value="NLP_P60 DOMAIN-CONTAINING PROTEIN-RELATED"/>
    <property type="match status" value="1"/>
</dbReference>
<dbReference type="EMBL" id="JBFAUJ010000017">
    <property type="protein sequence ID" value="MEV8463795.1"/>
    <property type="molecule type" value="Genomic_DNA"/>
</dbReference>
<accession>A0ABV3KWV3</accession>
<feature type="compositionally biased region" description="Low complexity" evidence="5">
    <location>
        <begin position="136"/>
        <end position="178"/>
    </location>
</feature>
<dbReference type="Pfam" id="PF00877">
    <property type="entry name" value="NLPC_P60"/>
    <property type="match status" value="1"/>
</dbReference>
<evidence type="ECO:0000256" key="1">
    <source>
        <dbReference type="ARBA" id="ARBA00007074"/>
    </source>
</evidence>
<dbReference type="SUPFAM" id="SSF54001">
    <property type="entry name" value="Cysteine proteinases"/>
    <property type="match status" value="1"/>
</dbReference>
<keyword evidence="3" id="KW-0378">Hydrolase</keyword>